<keyword evidence="3" id="KW-1133">Transmembrane helix</keyword>
<evidence type="ECO:0000259" key="4">
    <source>
        <dbReference type="PROSITE" id="PS50127"/>
    </source>
</evidence>
<dbReference type="PANTHER" id="PTHR46116">
    <property type="entry name" value="(E3-INDEPENDENT) E2 UBIQUITIN-CONJUGATING ENZYME"/>
    <property type="match status" value="1"/>
</dbReference>
<comment type="caution">
    <text evidence="5">The sequence shown here is derived from an EMBL/GenBank/DDBJ whole genome shotgun (WGS) entry which is preliminary data.</text>
</comment>
<evidence type="ECO:0000313" key="6">
    <source>
        <dbReference type="Proteomes" id="UP001177140"/>
    </source>
</evidence>
<dbReference type="SUPFAM" id="SSF54495">
    <property type="entry name" value="UBC-like"/>
    <property type="match status" value="1"/>
</dbReference>
<evidence type="ECO:0000256" key="2">
    <source>
        <dbReference type="ARBA" id="ARBA00022786"/>
    </source>
</evidence>
<dbReference type="EMBL" id="JAJJMA010044033">
    <property type="protein sequence ID" value="MCL7025315.1"/>
    <property type="molecule type" value="Genomic_DNA"/>
</dbReference>
<dbReference type="InterPro" id="IPR000608">
    <property type="entry name" value="UBC"/>
</dbReference>
<dbReference type="Proteomes" id="UP001177140">
    <property type="component" value="Unassembled WGS sequence"/>
</dbReference>
<reference evidence="5" key="1">
    <citation type="submission" date="2022-03" db="EMBL/GenBank/DDBJ databases">
        <title>A functionally conserved STORR gene fusion in Papaver species that diverged 16.8 million years ago.</title>
        <authorList>
            <person name="Catania T."/>
        </authorList>
    </citation>
    <scope>NUCLEOTIDE SEQUENCE</scope>
    <source>
        <strain evidence="5">S-191538</strain>
    </source>
</reference>
<sequence length="388" mass="44566">MVDYYPHDREMVEIRIIDVEEEVNKNCIDSENSVEQMIQIKVEGTDIEAGEEQVSEKITGSQFKQFDFIYSTAQDEKGIAHNQKLNHSGIERHNRLMQEWKILKMGLPDSTYVRVYDNDVVRAVIIGGAGTPYRDGLFFFDIILPLNYPSVPPEVHCYYSSALSYLHGAGIDPYRIDTRLADQSRKLLVAKWNQNTSTILDILVSIQLIFQTENPYFGNHGMNINDPRLKEAIKIGYKLDETFDCNERVFKANCRTMLVTLKNPPKGFEEFVAQHFRSRTETILTACNPYKVKCGEYPRYETKMCREYQESMAHVYSLLLKAFEKNVSSLDGFVGDINLVEDDSGHVRRTTGCDENIVIPLFIFAFILTIWFFGSIVAIVQAISKTLR</sequence>
<accession>A0AA41RY80</accession>
<proteinExistence type="predicted"/>
<gene>
    <name evidence="5" type="ORF">MKW94_020376</name>
</gene>
<dbReference type="GO" id="GO:0061631">
    <property type="term" value="F:ubiquitin conjugating enzyme activity"/>
    <property type="evidence" value="ECO:0007669"/>
    <property type="project" value="TreeGrafter"/>
</dbReference>
<dbReference type="InterPro" id="IPR016135">
    <property type="entry name" value="UBQ-conjugating_enzyme/RWD"/>
</dbReference>
<dbReference type="SMART" id="SM00212">
    <property type="entry name" value="UBCc"/>
    <property type="match status" value="1"/>
</dbReference>
<dbReference type="Gene3D" id="3.10.110.10">
    <property type="entry name" value="Ubiquitin Conjugating Enzyme"/>
    <property type="match status" value="1"/>
</dbReference>
<evidence type="ECO:0000256" key="1">
    <source>
        <dbReference type="ARBA" id="ARBA00022679"/>
    </source>
</evidence>
<keyword evidence="3" id="KW-0812">Transmembrane</keyword>
<dbReference type="AlphaFoldDB" id="A0AA41RY80"/>
<feature type="domain" description="UBC core" evidence="4">
    <location>
        <begin position="91"/>
        <end position="256"/>
    </location>
</feature>
<keyword evidence="3" id="KW-0472">Membrane</keyword>
<name>A0AA41RY80_PAPNU</name>
<keyword evidence="6" id="KW-1185">Reference proteome</keyword>
<keyword evidence="2" id="KW-0833">Ubl conjugation pathway</keyword>
<dbReference type="PANTHER" id="PTHR46116:SF19">
    <property type="entry name" value="UBIQUITIN-CONJUGATING ENZYME FAMILY PROTEIN"/>
    <property type="match status" value="1"/>
</dbReference>
<keyword evidence="1" id="KW-0808">Transferase</keyword>
<feature type="transmembrane region" description="Helical" evidence="3">
    <location>
        <begin position="357"/>
        <end position="380"/>
    </location>
</feature>
<dbReference type="PROSITE" id="PS50127">
    <property type="entry name" value="UBC_2"/>
    <property type="match status" value="1"/>
</dbReference>
<evidence type="ECO:0000256" key="3">
    <source>
        <dbReference type="SAM" id="Phobius"/>
    </source>
</evidence>
<dbReference type="Pfam" id="PF00179">
    <property type="entry name" value="UQ_con"/>
    <property type="match status" value="1"/>
</dbReference>
<evidence type="ECO:0000313" key="5">
    <source>
        <dbReference type="EMBL" id="MCL7025315.1"/>
    </source>
</evidence>
<organism evidence="5 6">
    <name type="scientific">Papaver nudicaule</name>
    <name type="common">Iceland poppy</name>
    <dbReference type="NCBI Taxonomy" id="74823"/>
    <lineage>
        <taxon>Eukaryota</taxon>
        <taxon>Viridiplantae</taxon>
        <taxon>Streptophyta</taxon>
        <taxon>Embryophyta</taxon>
        <taxon>Tracheophyta</taxon>
        <taxon>Spermatophyta</taxon>
        <taxon>Magnoliopsida</taxon>
        <taxon>Ranunculales</taxon>
        <taxon>Papaveraceae</taxon>
        <taxon>Papaveroideae</taxon>
        <taxon>Papaver</taxon>
    </lineage>
</organism>
<protein>
    <recommendedName>
        <fullName evidence="4">UBC core domain-containing protein</fullName>
    </recommendedName>
</protein>